<dbReference type="Proteomes" id="UP001370490">
    <property type="component" value="Unassembled WGS sequence"/>
</dbReference>
<protein>
    <recommendedName>
        <fullName evidence="6">Reticulon-like protein</fullName>
    </recommendedName>
</protein>
<accession>A0AAN8Z0M1</accession>
<dbReference type="GO" id="GO:0005789">
    <property type="term" value="C:endoplasmic reticulum membrane"/>
    <property type="evidence" value="ECO:0007669"/>
    <property type="project" value="UniProtKB-SubCell"/>
</dbReference>
<comment type="subcellular location">
    <subcellularLocation>
        <location evidence="1 6">Endoplasmic reticulum membrane</location>
        <topology evidence="1 6">Multi-pass membrane protein</topology>
    </subcellularLocation>
</comment>
<evidence type="ECO:0000256" key="4">
    <source>
        <dbReference type="ARBA" id="ARBA00022989"/>
    </source>
</evidence>
<comment type="caution">
    <text evidence="8">The sequence shown here is derived from an EMBL/GenBank/DDBJ whole genome shotgun (WGS) entry which is preliminary data.</text>
</comment>
<keyword evidence="5 6" id="KW-0472">Membrane</keyword>
<feature type="domain" description="Reticulon" evidence="7">
    <location>
        <begin position="52"/>
        <end position="175"/>
    </location>
</feature>
<dbReference type="PANTHER" id="PTHR10994:SF154">
    <property type="entry name" value="RETICULON-LIKE PROTEIN B11"/>
    <property type="match status" value="1"/>
</dbReference>
<keyword evidence="3 6" id="KW-0256">Endoplasmic reticulum</keyword>
<evidence type="ECO:0000256" key="5">
    <source>
        <dbReference type="ARBA" id="ARBA00023136"/>
    </source>
</evidence>
<proteinExistence type="predicted"/>
<evidence type="ECO:0000256" key="3">
    <source>
        <dbReference type="ARBA" id="ARBA00022824"/>
    </source>
</evidence>
<dbReference type="PROSITE" id="PS50845">
    <property type="entry name" value="RETICULON"/>
    <property type="match status" value="1"/>
</dbReference>
<organism evidence="8 9">
    <name type="scientific">Dillenia turbinata</name>
    <dbReference type="NCBI Taxonomy" id="194707"/>
    <lineage>
        <taxon>Eukaryota</taxon>
        <taxon>Viridiplantae</taxon>
        <taxon>Streptophyta</taxon>
        <taxon>Embryophyta</taxon>
        <taxon>Tracheophyta</taxon>
        <taxon>Spermatophyta</taxon>
        <taxon>Magnoliopsida</taxon>
        <taxon>eudicotyledons</taxon>
        <taxon>Gunneridae</taxon>
        <taxon>Pentapetalae</taxon>
        <taxon>Dilleniales</taxon>
        <taxon>Dilleniaceae</taxon>
        <taxon>Dillenia</taxon>
    </lineage>
</organism>
<sequence>MDGRRFSLHQSLGGGLVADVLLWRKLRASVMLLIGATSMWFLFERAGYNFLPLPPIPDLGTSEESVAKIIEPLRTHINHALSVAREIAVGGNVLLFIQVAFCLWLISYIGSFLNFLTLMYIGVLLSLSLPPVYEKYQDLIEGQLTKGHQIIREKYRNIDENILRKLPLNKVKKFQ</sequence>
<feature type="transmembrane region" description="Helical" evidence="6">
    <location>
        <begin position="87"/>
        <end position="106"/>
    </location>
</feature>
<feature type="transmembrane region" description="Helical" evidence="6">
    <location>
        <begin position="26"/>
        <end position="43"/>
    </location>
</feature>
<reference evidence="8 9" key="1">
    <citation type="submission" date="2023-12" db="EMBL/GenBank/DDBJ databases">
        <title>A high-quality genome assembly for Dillenia turbinata (Dilleniales).</title>
        <authorList>
            <person name="Chanderbali A."/>
        </authorList>
    </citation>
    <scope>NUCLEOTIDE SEQUENCE [LARGE SCALE GENOMIC DNA]</scope>
    <source>
        <strain evidence="8">LSX21</strain>
        <tissue evidence="8">Leaf</tissue>
    </source>
</reference>
<evidence type="ECO:0000313" key="9">
    <source>
        <dbReference type="Proteomes" id="UP001370490"/>
    </source>
</evidence>
<dbReference type="EMBL" id="JBAMMX010000024">
    <property type="protein sequence ID" value="KAK6916398.1"/>
    <property type="molecule type" value="Genomic_DNA"/>
</dbReference>
<evidence type="ECO:0000259" key="7">
    <source>
        <dbReference type="PROSITE" id="PS50845"/>
    </source>
</evidence>
<dbReference type="InterPro" id="IPR003388">
    <property type="entry name" value="Reticulon"/>
</dbReference>
<evidence type="ECO:0000256" key="2">
    <source>
        <dbReference type="ARBA" id="ARBA00022692"/>
    </source>
</evidence>
<evidence type="ECO:0000313" key="8">
    <source>
        <dbReference type="EMBL" id="KAK6916398.1"/>
    </source>
</evidence>
<dbReference type="InterPro" id="IPR045064">
    <property type="entry name" value="Reticulon-like"/>
</dbReference>
<dbReference type="PANTHER" id="PTHR10994">
    <property type="entry name" value="RETICULON"/>
    <property type="match status" value="1"/>
</dbReference>
<dbReference type="Pfam" id="PF02453">
    <property type="entry name" value="Reticulon"/>
    <property type="match status" value="2"/>
</dbReference>
<keyword evidence="4 6" id="KW-1133">Transmembrane helix</keyword>
<evidence type="ECO:0000256" key="1">
    <source>
        <dbReference type="ARBA" id="ARBA00004477"/>
    </source>
</evidence>
<keyword evidence="2 6" id="KW-0812">Transmembrane</keyword>
<name>A0AAN8Z0M1_9MAGN</name>
<keyword evidence="9" id="KW-1185">Reference proteome</keyword>
<gene>
    <name evidence="8" type="ORF">RJ641_019259</name>
</gene>
<evidence type="ECO:0000256" key="6">
    <source>
        <dbReference type="RuleBase" id="RU363132"/>
    </source>
</evidence>
<dbReference type="AlphaFoldDB" id="A0AAN8Z0M1"/>
<dbReference type="GO" id="GO:0009617">
    <property type="term" value="P:response to bacterium"/>
    <property type="evidence" value="ECO:0007669"/>
    <property type="project" value="InterPro"/>
</dbReference>